<proteinExistence type="predicted"/>
<evidence type="ECO:0000313" key="4">
    <source>
        <dbReference type="Proteomes" id="UP001155280"/>
    </source>
</evidence>
<evidence type="ECO:0000256" key="2">
    <source>
        <dbReference type="SAM" id="Phobius"/>
    </source>
</evidence>
<comment type="caution">
    <text evidence="3">The sequence shown here is derived from an EMBL/GenBank/DDBJ whole genome shotgun (WGS) entry which is preliminary data.</text>
</comment>
<dbReference type="AlphaFoldDB" id="A0A9X2KZL9"/>
<reference evidence="3" key="1">
    <citation type="submission" date="2022-07" db="EMBL/GenBank/DDBJ databases">
        <title>Gramela sediminis sp. nov., isolated from deep-sea sediment of the Indian Ocean.</title>
        <authorList>
            <person name="Shi H."/>
        </authorList>
    </citation>
    <scope>NUCLEOTIDE SEQUENCE</scope>
    <source>
        <strain evidence="3">GC03-9</strain>
    </source>
</reference>
<feature type="region of interest" description="Disordered" evidence="1">
    <location>
        <begin position="166"/>
        <end position="193"/>
    </location>
</feature>
<feature type="transmembrane region" description="Helical" evidence="2">
    <location>
        <begin position="12"/>
        <end position="33"/>
    </location>
</feature>
<dbReference type="EMBL" id="JANCNS010000003">
    <property type="protein sequence ID" value="MCP9201149.1"/>
    <property type="molecule type" value="Genomic_DNA"/>
</dbReference>
<keyword evidence="2" id="KW-0472">Membrane</keyword>
<evidence type="ECO:0000313" key="3">
    <source>
        <dbReference type="EMBL" id="MCP9201149.1"/>
    </source>
</evidence>
<name>A0A9X2KZL9_9FLAO</name>
<keyword evidence="2" id="KW-1133">Transmembrane helix</keyword>
<dbReference type="RefSeq" id="WP_241552825.1">
    <property type="nucleotide sequence ID" value="NZ_JANCNS010000003.1"/>
</dbReference>
<keyword evidence="2" id="KW-0812">Transmembrane</keyword>
<evidence type="ECO:0000256" key="1">
    <source>
        <dbReference type="SAM" id="MobiDB-lite"/>
    </source>
</evidence>
<sequence>MRVFQEEQAFRQWWLFLILGSGLLVTSIPFLKYNKGLEIQIWEFFGFFLISLIIMLFWQLRLRTRIDSTGVSAEFVPLRFFRKHFKWNEIDDCFVRQYLPIQEFGGWGVRGIGKARAYNVSGNMGIQIITKDKRKFLIGTNKPEEAKRILERYRKNIRYYEKHNFKHRPFSDSPNGNRAGKLHRGRSKDRPVH</sequence>
<dbReference type="Proteomes" id="UP001155280">
    <property type="component" value="Unassembled WGS sequence"/>
</dbReference>
<gene>
    <name evidence="3" type="ORF">MKO06_14620</name>
</gene>
<accession>A0A9X2KZL9</accession>
<organism evidence="3 4">
    <name type="scientific">Christiangramia oceanisediminis</name>
    <dbReference type="NCBI Taxonomy" id="2920386"/>
    <lineage>
        <taxon>Bacteria</taxon>
        <taxon>Pseudomonadati</taxon>
        <taxon>Bacteroidota</taxon>
        <taxon>Flavobacteriia</taxon>
        <taxon>Flavobacteriales</taxon>
        <taxon>Flavobacteriaceae</taxon>
        <taxon>Christiangramia</taxon>
    </lineage>
</organism>
<feature type="transmembrane region" description="Helical" evidence="2">
    <location>
        <begin position="39"/>
        <end position="58"/>
    </location>
</feature>
<protein>
    <submittedName>
        <fullName evidence="3">Uncharacterized protein</fullName>
    </submittedName>
</protein>
<keyword evidence="4" id="KW-1185">Reference proteome</keyword>